<feature type="binding site" evidence="7">
    <location>
        <position position="82"/>
    </location>
    <ligand>
        <name>Zn(2+)</name>
        <dbReference type="ChEBI" id="CHEBI:29105"/>
    </ligand>
</feature>
<dbReference type="Proteomes" id="UP000266506">
    <property type="component" value="Unassembled WGS sequence"/>
</dbReference>
<dbReference type="Gene3D" id="3.30.1490.190">
    <property type="match status" value="1"/>
</dbReference>
<keyword evidence="3 7" id="KW-0862">Zinc</keyword>
<keyword evidence="7" id="KW-0479">Metal-binding</keyword>
<dbReference type="InterPro" id="IPR043135">
    <property type="entry name" value="Fur_C"/>
</dbReference>
<feature type="binding site" evidence="7">
    <location>
        <position position="121"/>
    </location>
    <ligand>
        <name>Zn(2+)</name>
        <dbReference type="ChEBI" id="CHEBI:29105"/>
    </ligand>
</feature>
<sequence>MQRRNTLQRLRVKEAIDVLGHPTSDELILYMNKTHPDVSLATIYRNLSILLEDGAVIKLKLGNSNIYEAVKEKHYHFVCRECKNIIDIPLDKMNEIMIPKEIMDNQIVDHDFVFFGYCKNCKKNIIWKEDEKNEEVCM</sequence>
<evidence type="ECO:0000256" key="4">
    <source>
        <dbReference type="ARBA" id="ARBA00023015"/>
    </source>
</evidence>
<dbReference type="PANTHER" id="PTHR33202">
    <property type="entry name" value="ZINC UPTAKE REGULATION PROTEIN"/>
    <property type="match status" value="1"/>
</dbReference>
<dbReference type="SUPFAM" id="SSF46785">
    <property type="entry name" value="Winged helix' DNA-binding domain"/>
    <property type="match status" value="1"/>
</dbReference>
<evidence type="ECO:0000256" key="1">
    <source>
        <dbReference type="ARBA" id="ARBA00007957"/>
    </source>
</evidence>
<evidence type="ECO:0000313" key="9">
    <source>
        <dbReference type="EMBL" id="RIA66514.1"/>
    </source>
</evidence>
<dbReference type="InterPro" id="IPR036390">
    <property type="entry name" value="WH_DNA-bd_sf"/>
</dbReference>
<dbReference type="Pfam" id="PF01475">
    <property type="entry name" value="FUR"/>
    <property type="match status" value="1"/>
</dbReference>
<dbReference type="GO" id="GO:0008270">
    <property type="term" value="F:zinc ion binding"/>
    <property type="evidence" value="ECO:0007669"/>
    <property type="project" value="TreeGrafter"/>
</dbReference>
<dbReference type="Gene3D" id="1.10.10.10">
    <property type="entry name" value="Winged helix-like DNA-binding domain superfamily/Winged helix DNA-binding domain"/>
    <property type="match status" value="1"/>
</dbReference>
<comment type="cofactor">
    <cofactor evidence="8">
        <name>Mn(2+)</name>
        <dbReference type="ChEBI" id="CHEBI:29035"/>
    </cofactor>
    <cofactor evidence="8">
        <name>Fe(2+)</name>
        <dbReference type="ChEBI" id="CHEBI:29033"/>
    </cofactor>
    <text evidence="8">Binds 1 Mn(2+) or Fe(2+) ion per subunit.</text>
</comment>
<proteinExistence type="inferred from homology"/>
<comment type="caution">
    <text evidence="9">The sequence shown here is derived from an EMBL/GenBank/DDBJ whole genome shotgun (WGS) entry which is preliminary data.</text>
</comment>
<dbReference type="PANTHER" id="PTHR33202:SF7">
    <property type="entry name" value="FERRIC UPTAKE REGULATION PROTEIN"/>
    <property type="match status" value="1"/>
</dbReference>
<evidence type="ECO:0000313" key="10">
    <source>
        <dbReference type="Proteomes" id="UP000266506"/>
    </source>
</evidence>
<dbReference type="AlphaFoldDB" id="A0A397R961"/>
<dbReference type="InterPro" id="IPR002481">
    <property type="entry name" value="FUR"/>
</dbReference>
<reference evidence="9 10" key="1">
    <citation type="submission" date="2018-08" db="EMBL/GenBank/DDBJ databases">
        <title>Genomic Encyclopedia of Archaeal and Bacterial Type Strains, Phase II (KMG-II): from individual species to whole genera.</title>
        <authorList>
            <person name="Goeker M."/>
        </authorList>
    </citation>
    <scope>NUCLEOTIDE SEQUENCE [LARGE SCALE GENOMIC DNA]</scope>
    <source>
        <strain evidence="9 10">ATCC 27112</strain>
    </source>
</reference>
<dbReference type="InParanoid" id="A0A397R961"/>
<comment type="similarity">
    <text evidence="1">Belongs to the Fur family.</text>
</comment>
<evidence type="ECO:0000256" key="7">
    <source>
        <dbReference type="PIRSR" id="PIRSR602481-1"/>
    </source>
</evidence>
<dbReference type="CDD" id="cd07153">
    <property type="entry name" value="Fur_like"/>
    <property type="match status" value="1"/>
</dbReference>
<dbReference type="GO" id="GO:0045892">
    <property type="term" value="P:negative regulation of DNA-templated transcription"/>
    <property type="evidence" value="ECO:0007669"/>
    <property type="project" value="TreeGrafter"/>
</dbReference>
<dbReference type="EMBL" id="QXEV01000022">
    <property type="protein sequence ID" value="RIA66514.1"/>
    <property type="molecule type" value="Genomic_DNA"/>
</dbReference>
<dbReference type="GO" id="GO:0003700">
    <property type="term" value="F:DNA-binding transcription factor activity"/>
    <property type="evidence" value="ECO:0007669"/>
    <property type="project" value="InterPro"/>
</dbReference>
<keyword evidence="6" id="KW-0804">Transcription</keyword>
<evidence type="ECO:0000256" key="5">
    <source>
        <dbReference type="ARBA" id="ARBA00023125"/>
    </source>
</evidence>
<protein>
    <submittedName>
        <fullName evidence="9">Fur family peroxide stress response transcriptional regulator</fullName>
    </submittedName>
</protein>
<dbReference type="FunCoup" id="A0A397R961">
    <property type="interactions" value="212"/>
</dbReference>
<evidence type="ECO:0000256" key="3">
    <source>
        <dbReference type="ARBA" id="ARBA00022833"/>
    </source>
</evidence>
<evidence type="ECO:0000256" key="2">
    <source>
        <dbReference type="ARBA" id="ARBA00022491"/>
    </source>
</evidence>
<dbReference type="GO" id="GO:1900376">
    <property type="term" value="P:regulation of secondary metabolite biosynthetic process"/>
    <property type="evidence" value="ECO:0007669"/>
    <property type="project" value="TreeGrafter"/>
</dbReference>
<keyword evidence="10" id="KW-1185">Reference proteome</keyword>
<comment type="cofactor">
    <cofactor evidence="7">
        <name>Zn(2+)</name>
        <dbReference type="ChEBI" id="CHEBI:29105"/>
    </cofactor>
    <text evidence="7">Binds 1 zinc ion per subunit.</text>
</comment>
<keyword evidence="8" id="KW-0408">Iron</keyword>
<dbReference type="GO" id="GO:0000976">
    <property type="term" value="F:transcription cis-regulatory region binding"/>
    <property type="evidence" value="ECO:0007669"/>
    <property type="project" value="TreeGrafter"/>
</dbReference>
<gene>
    <name evidence="9" type="ORF">EI71_01561</name>
</gene>
<accession>A0A397R961</accession>
<dbReference type="InterPro" id="IPR036388">
    <property type="entry name" value="WH-like_DNA-bd_sf"/>
</dbReference>
<evidence type="ECO:0000256" key="6">
    <source>
        <dbReference type="ARBA" id="ARBA00023163"/>
    </source>
</evidence>
<feature type="binding site" evidence="7">
    <location>
        <position position="79"/>
    </location>
    <ligand>
        <name>Zn(2+)</name>
        <dbReference type="ChEBI" id="CHEBI:29105"/>
    </ligand>
</feature>
<keyword evidence="2" id="KW-0678">Repressor</keyword>
<keyword evidence="4" id="KW-0805">Transcription regulation</keyword>
<keyword evidence="5" id="KW-0238">DNA-binding</keyword>
<feature type="binding site" evidence="8">
    <location>
        <position position="110"/>
    </location>
    <ligand>
        <name>Fe cation</name>
        <dbReference type="ChEBI" id="CHEBI:24875"/>
    </ligand>
</feature>
<organism evidence="9 10">
    <name type="scientific">Anaeroplasma bactoclasticum</name>
    <dbReference type="NCBI Taxonomy" id="2088"/>
    <lineage>
        <taxon>Bacteria</taxon>
        <taxon>Bacillati</taxon>
        <taxon>Mycoplasmatota</taxon>
        <taxon>Mollicutes</taxon>
        <taxon>Anaeroplasmatales</taxon>
        <taxon>Anaeroplasmataceae</taxon>
        <taxon>Anaeroplasma</taxon>
    </lineage>
</organism>
<evidence type="ECO:0000256" key="8">
    <source>
        <dbReference type="PIRSR" id="PIRSR602481-2"/>
    </source>
</evidence>
<name>A0A397R961_9MOLU</name>
<feature type="binding site" evidence="7">
    <location>
        <position position="118"/>
    </location>
    <ligand>
        <name>Zn(2+)</name>
        <dbReference type="ChEBI" id="CHEBI:29105"/>
    </ligand>
</feature>